<feature type="compositionally biased region" description="Polar residues" evidence="1">
    <location>
        <begin position="504"/>
        <end position="515"/>
    </location>
</feature>
<protein>
    <submittedName>
        <fullName evidence="5">Protein TASOR 2</fullName>
    </submittedName>
</protein>
<feature type="domain" description="TASOR PIN" evidence="3">
    <location>
        <begin position="2250"/>
        <end position="2389"/>
    </location>
</feature>
<dbReference type="Pfam" id="PF23314">
    <property type="entry name" value="TASOR_alpha-beta"/>
    <property type="match status" value="1"/>
</dbReference>
<evidence type="ECO:0000313" key="5">
    <source>
        <dbReference type="RefSeq" id="XP_054844551.1"/>
    </source>
</evidence>
<dbReference type="Pfam" id="PF24630">
    <property type="entry name" value="PIN_TASOR"/>
    <property type="match status" value="1"/>
</dbReference>
<feature type="compositionally biased region" description="Acidic residues" evidence="1">
    <location>
        <begin position="1068"/>
        <end position="1080"/>
    </location>
</feature>
<feature type="compositionally biased region" description="Basic and acidic residues" evidence="1">
    <location>
        <begin position="1050"/>
        <end position="1064"/>
    </location>
</feature>
<feature type="region of interest" description="Disordered" evidence="1">
    <location>
        <begin position="485"/>
        <end position="520"/>
    </location>
</feature>
<feature type="region of interest" description="Disordered" evidence="1">
    <location>
        <begin position="1129"/>
        <end position="1164"/>
    </location>
</feature>
<reference evidence="5" key="1">
    <citation type="submission" date="2025-08" db="UniProtKB">
        <authorList>
            <consortium name="RefSeq"/>
        </authorList>
    </citation>
    <scope>IDENTIFICATION</scope>
    <source>
        <tissue evidence="5">Blood</tissue>
    </source>
</reference>
<proteinExistence type="predicted"/>
<dbReference type="GeneID" id="129335785"/>
<feature type="domain" description="TASOR alpha/beta" evidence="2">
    <location>
        <begin position="2151"/>
        <end position="2246"/>
    </location>
</feature>
<feature type="region of interest" description="Disordered" evidence="1">
    <location>
        <begin position="379"/>
        <end position="463"/>
    </location>
</feature>
<feature type="compositionally biased region" description="Basic residues" evidence="1">
    <location>
        <begin position="380"/>
        <end position="389"/>
    </location>
</feature>
<feature type="compositionally biased region" description="Basic residues" evidence="1">
    <location>
        <begin position="560"/>
        <end position="571"/>
    </location>
</feature>
<feature type="compositionally biased region" description="Polar residues" evidence="1">
    <location>
        <begin position="1403"/>
        <end position="1429"/>
    </location>
</feature>
<feature type="compositionally biased region" description="Basic residues" evidence="1">
    <location>
        <begin position="623"/>
        <end position="634"/>
    </location>
</feature>
<dbReference type="GO" id="GO:0045814">
    <property type="term" value="P:negative regulation of gene expression, epigenetic"/>
    <property type="evidence" value="ECO:0007669"/>
    <property type="project" value="InterPro"/>
</dbReference>
<feature type="compositionally biased region" description="Basic and acidic residues" evidence="1">
    <location>
        <begin position="333"/>
        <end position="348"/>
    </location>
</feature>
<feature type="region of interest" description="Disordered" evidence="1">
    <location>
        <begin position="2091"/>
        <end position="2118"/>
    </location>
</feature>
<feature type="compositionally biased region" description="Low complexity" evidence="1">
    <location>
        <begin position="1133"/>
        <end position="1146"/>
    </location>
</feature>
<gene>
    <name evidence="5" type="primary">TASOR2</name>
</gene>
<feature type="compositionally biased region" description="Polar residues" evidence="1">
    <location>
        <begin position="285"/>
        <end position="305"/>
    </location>
</feature>
<evidence type="ECO:0000256" key="1">
    <source>
        <dbReference type="SAM" id="MobiDB-lite"/>
    </source>
</evidence>
<evidence type="ECO:0000259" key="2">
    <source>
        <dbReference type="Pfam" id="PF23314"/>
    </source>
</evidence>
<dbReference type="CTD" id="54906"/>
<name>A0AA97JW71_EUBMA</name>
<dbReference type="RefSeq" id="XP_054844551.1">
    <property type="nucleotide sequence ID" value="XM_054988576.1"/>
</dbReference>
<feature type="compositionally biased region" description="Polar residues" evidence="1">
    <location>
        <begin position="392"/>
        <end position="403"/>
    </location>
</feature>
<evidence type="ECO:0000313" key="4">
    <source>
        <dbReference type="Proteomes" id="UP001190640"/>
    </source>
</evidence>
<dbReference type="PANTHER" id="PTHR16207">
    <property type="entry name" value="SET DOMAIN-CONTAINING PROTEIN"/>
    <property type="match status" value="1"/>
</dbReference>
<sequence length="2398" mass="263741">MSPLNRKKLTECKTTALYCAWKGQLFIQEQRVCDLALWSPFSSTIPAQLPAKLEARYVVAVSDLRKKLPEVAFGKNNYANDEVHSQGIWFSLYEVEILNQNEMKVDQLIESLKEKDLALVRYLNEHGILILLASSALIKEKDAVPDDCPCLQALFVVSSPGPARLTAKDLRCDHRVHERSSQVPSVLPALQYALAEAAKDHKKEGVPFGTLVKQHFQEFVTIDKNLLPTLTELDRPSFSFDQFLKKSDLEAVSGKCPPSSFSHLQLYLLDPQNYTLEMSMASACSDFQSPNSSRTRDAGSSSGLRSDTVPPQGPGQPVETTRVWRPVESTAHSTEDARKSNRTNERALPHCKRKSSRLLGASARKKWAPLKILYITESNKKRKKSRKKKLDFSSTSSKTQGPSADSEEPTLKLKNLQYPIRRKRGAEVLSAEFVQKTRHESATKASSASEGPGAEQKKPRLLNCRKSLDAEKVEKIYKRQTIKKKCVHHKREEIESKNHCDENGPSSERPASQEASPALRRDECDSHALNMLADLALSSCDSVLLSNANRSGLSNSLSREHRHLPRGKLLRKASDHEYHRINQKWKGAPLSGRNYHWSLSAHLQPDPSVEPPSSPRDRGRVGSGKKKSARPHPAKSHEALPMEPADSSDSGVPSLISSEHSYASLASEPLKKQLPWRGSLSPPNSNNGVKNAKSRPLVGKVLPFRHQQNICHPHKQFRAYLPSSRSAVMAARLKEDFWKSHKVTFCNQTVRVTCQWEAEYFFRLDSKYTNNSLERTVIRAVHGPWDESLSDDMEEMKLILHTWVALFYSKPLRSPTARKVVEHSNPAKYVSLNSVVDPFELIDDSEEPYDSEKCPADVFSEAYRMPGKGEERASSPVEKPLSCSELSSTNCIEYEAPPADPAETSLLLLKDGAVGNVDDNLIGLTPAFDEVTGEDPEDEFLLGPVISVHSESSGSLNGQGGGCPRPDMEAEANEAVHSVDVFQIDSASALVELPEATTVTQVVADARSVASTEKLEIDNAVLCAKEKDSCQISSTELLRTARAMWLEASTEDRKGERPCRRGESQDLPVDEDEEDGDGESVELVSIDLALSDSNDADGEPRDVDLDQDGEDLPQGSCVAKETCVCDVASSGDSLTTSTPSPNATSPHQPAPRIVIGSPGDQEDPAGLDQKPAFVEGFCELQDTERDGLADSAAPQAVPFHRGAPDEVTELTRIEDSVVSPVLPMSPHQTDLVERPCFSQEDKGISLADSVSLQTSELNQIKNDLVTPESSVGSQEASLVLEKSQTFSHSLDLVGVSKGGKEINRVDSALQQIDLVHQPIPDEIPELPGSQEASATSTECSVSLDQMNLIEATSQEDVPVDELACKLGQVRNSMPTEEENPNNSPVSAKNLATAKLDGLVGDSGVSQEATGTDLSDSAPLQNHSGHQTTPEEGAKLPGDQEDSVASTHNLVFPDQTGLDQGTCTDQGEEEMNAADAAPSPASHEAVQEGQNIEQMTDKEILRLGMDDSEVGAGSEGTKCQVQDANNGSSSVAEEIACDDNLNQLAANVSEEIKSFLCELIDSVSGLEVQSEGTSSKEHSGLDWISSMALECVTPPESDGESLTAGQLTGSDPQLVADEHLKQQSIFVDQEAELQEHGQCFAASHKGLVSHPAAVVEREPFQVGEAALAVLPSPCCADQAKMGTPSLDCKLAETAVSSKNNDPTGSALCGEVCVGPASHEASVLAREGPFREGDMEILPRVSEELDSPLRGGTNEGQKRVSSEDAVDVQLSSELTQLPAGVLGPNTNREAKSLLTDGDQELFGDPYCRNPSVSTCTRSTNSSGVSGANYTCDLRTEEEIGKSDDWLYLGKKKVILDVGPESKHYDWPFTCRRDNRSALPSLESDGEQGPLKDYINFSVTKKHKDRTRTFHSSKSGGHFMEKSGLINSLSRTWQVLEDPTQSTLDMECLRFYYKLKQILKNKRPQLSTSDKLFVKELAPQVIVEALPLRKVPEAPVLNVPPRSRSPLLITIVNPGLRQSAGHQCPRISRHHGPFDPPPPPAQDPFSKAARFKSQGQEWLVPFRLNKLTYNNKLKDCRGDISVIMDEFAELSRVMKSSDRQTSDKGRDSNTTSEDVPEKRRPFLPRAAATYEHLFGDLRDTLRFRLKNVAKEACKKPYSFYLVETDDDPFFGRIKNLLKKGNHLEADPQHFCKTSHPETDRLVVIIRNEDIFLRIHKVPSLLRLKHCPNVTFAGVDSPEDMLGNTYQELFHSGGFVVTDDQVLETMTMGQLKDMVKTLEQLNGQRKWRWLLHYKETKKLREDARVDPAAHSKDSILRSCQGANFTEVLHYHRCDSRSSPKSEYLNCLLNLQVQHISARLAVFLTEKTGASREALESKGILVLDVNTFVATAQDLAVSCRSNY</sequence>
<keyword evidence="4" id="KW-1185">Reference proteome</keyword>
<dbReference type="PANTHER" id="PTHR16207:SF10">
    <property type="entry name" value="PROTEIN TASOR 2"/>
    <property type="match status" value="1"/>
</dbReference>
<feature type="region of interest" description="Disordered" evidence="1">
    <location>
        <begin position="674"/>
        <end position="693"/>
    </location>
</feature>
<dbReference type="KEGG" id="emc:129335785"/>
<dbReference type="Proteomes" id="UP001190640">
    <property type="component" value="Chromosome 9"/>
</dbReference>
<feature type="region of interest" description="Disordered" evidence="1">
    <location>
        <begin position="285"/>
        <end position="360"/>
    </location>
</feature>
<accession>A0AA97JW71</accession>
<dbReference type="GO" id="GO:0005654">
    <property type="term" value="C:nucleoplasm"/>
    <property type="evidence" value="ECO:0007669"/>
    <property type="project" value="TreeGrafter"/>
</dbReference>
<feature type="region of interest" description="Disordered" evidence="1">
    <location>
        <begin position="2016"/>
        <end position="2045"/>
    </location>
</feature>
<dbReference type="InterPro" id="IPR056242">
    <property type="entry name" value="PIN_TASOR"/>
</dbReference>
<feature type="compositionally biased region" description="Basic and acidic residues" evidence="1">
    <location>
        <begin position="490"/>
        <end position="502"/>
    </location>
</feature>
<feature type="region of interest" description="Disordered" evidence="1">
    <location>
        <begin position="602"/>
        <end position="654"/>
    </location>
</feature>
<dbReference type="InterPro" id="IPR046432">
    <property type="entry name" value="TASOR"/>
</dbReference>
<feature type="region of interest" description="Disordered" evidence="1">
    <location>
        <begin position="1400"/>
        <end position="1488"/>
    </location>
</feature>
<feature type="region of interest" description="Disordered" evidence="1">
    <location>
        <begin position="1743"/>
        <end position="1763"/>
    </location>
</feature>
<organism evidence="4 5">
    <name type="scientific">Eublepharis macularius</name>
    <name type="common">Leopard gecko</name>
    <name type="synonym">Cyrtodactylus macularius</name>
    <dbReference type="NCBI Taxonomy" id="481883"/>
    <lineage>
        <taxon>Eukaryota</taxon>
        <taxon>Metazoa</taxon>
        <taxon>Chordata</taxon>
        <taxon>Craniata</taxon>
        <taxon>Vertebrata</taxon>
        <taxon>Euteleostomi</taxon>
        <taxon>Lepidosauria</taxon>
        <taxon>Squamata</taxon>
        <taxon>Bifurcata</taxon>
        <taxon>Gekkota</taxon>
        <taxon>Eublepharidae</taxon>
        <taxon>Eublepharinae</taxon>
        <taxon>Eublepharis</taxon>
    </lineage>
</organism>
<evidence type="ECO:0000259" key="3">
    <source>
        <dbReference type="Pfam" id="PF24630"/>
    </source>
</evidence>
<feature type="compositionally biased region" description="Basic and acidic residues" evidence="1">
    <location>
        <begin position="2092"/>
        <end position="2104"/>
    </location>
</feature>
<feature type="region of interest" description="Disordered" evidence="1">
    <location>
        <begin position="1049"/>
        <end position="1113"/>
    </location>
</feature>
<feature type="region of interest" description="Disordered" evidence="1">
    <location>
        <begin position="550"/>
        <end position="571"/>
    </location>
</feature>
<dbReference type="InterPro" id="IPR056243">
    <property type="entry name" value="TASOR_ab_dom"/>
</dbReference>